<dbReference type="InterPro" id="IPR029095">
    <property type="entry name" value="NarX-like_N"/>
</dbReference>
<feature type="transmembrane region" description="Helical" evidence="9">
    <location>
        <begin position="6"/>
        <end position="26"/>
    </location>
</feature>
<evidence type="ECO:0000313" key="13">
    <source>
        <dbReference type="EMBL" id="CAG36987.1"/>
    </source>
</evidence>
<dbReference type="GO" id="GO:0005886">
    <property type="term" value="C:plasma membrane"/>
    <property type="evidence" value="ECO:0007669"/>
    <property type="project" value="UniProtKB-SubCell"/>
</dbReference>
<dbReference type="OrthoDB" id="9765238at2"/>
<evidence type="ECO:0000259" key="12">
    <source>
        <dbReference type="PROSITE" id="PS50885"/>
    </source>
</evidence>
<dbReference type="CDD" id="cd06225">
    <property type="entry name" value="HAMP"/>
    <property type="match status" value="1"/>
</dbReference>
<reference evidence="14" key="1">
    <citation type="journal article" date="2004" name="Environ. Microbiol.">
        <title>The genome of Desulfotalea psychrophila, a sulfate-reducing bacterium from permanently cold Arctic sediments.</title>
        <authorList>
            <person name="Rabus R."/>
            <person name="Ruepp A."/>
            <person name="Frickey T."/>
            <person name="Rattei T."/>
            <person name="Fartmann B."/>
            <person name="Stark M."/>
            <person name="Bauer M."/>
            <person name="Zibat A."/>
            <person name="Lombardot T."/>
            <person name="Becker I."/>
            <person name="Amann J."/>
            <person name="Gellner K."/>
            <person name="Teeling H."/>
            <person name="Leuschner W.D."/>
            <person name="Gloeckner F.-O."/>
            <person name="Lupas A.N."/>
            <person name="Amann R."/>
            <person name="Klenk H.-P."/>
        </authorList>
    </citation>
    <scope>NUCLEOTIDE SEQUENCE [LARGE SCALE GENOMIC DNA]</scope>
    <source>
        <strain evidence="14">DSM 12343 / LSv54</strain>
    </source>
</reference>
<keyword evidence="3 9" id="KW-0812">Transmembrane</keyword>
<evidence type="ECO:0000256" key="2">
    <source>
        <dbReference type="ARBA" id="ARBA00022519"/>
    </source>
</evidence>
<dbReference type="eggNOG" id="COG0840">
    <property type="taxonomic scope" value="Bacteria"/>
</dbReference>
<evidence type="ECO:0000256" key="9">
    <source>
        <dbReference type="SAM" id="Phobius"/>
    </source>
</evidence>
<keyword evidence="5 9" id="KW-0472">Membrane</keyword>
<dbReference type="PANTHER" id="PTHR32089:SF112">
    <property type="entry name" value="LYSOZYME-LIKE PROTEIN-RELATED"/>
    <property type="match status" value="1"/>
</dbReference>
<evidence type="ECO:0000256" key="1">
    <source>
        <dbReference type="ARBA" id="ARBA00004429"/>
    </source>
</evidence>
<sequence length="548" mass="58411">MSINLKLKLITVSLAVIIVAMFLATFSITNKQKNDGLVINLAGRQRMLSQKMTKEFLQFSIIPSQAVESKKNAAAQVRSTMKVFSMTLTALENSGRAPLSLDLRDTLYRDCPIAQEPAKGQLAKVDRLWQQFSPVIERALMGTASETDRKTIKTDNIRILQEMNKAVGMMQAQAEELVLLLLKIQITLAVLGAIIFVRAFMLTSSIVLRLNKVNKFSELLGNGNLTVESGITGDDELGQIGVSLDCMAANLEKMIRGIRITSKELGETSEELSKAASEVSRGAGGVAERSSSVAAAAEQLSSNMDSVAAAVEETSTNVAIMADSVQEITENIITISSNTENARNITGAAVNQSKQASERINELGNAANEIGKVTETITEISDQTNLLALNATIEAARAGEAGKGFAVVANEIKNLAKQTADATGDIRIKIEAIQSSTSLTVTEISGIANTINEVDEIVGNIAVAMDEQAATTQEISINVAQASEGIQEVTKNISQSSAVAGEVANDISEVDLKSTAMNESSTLVAANAKDLNRSADKLSVLVKEFNIK</sequence>
<evidence type="ECO:0000256" key="8">
    <source>
        <dbReference type="PROSITE-ProRule" id="PRU00284"/>
    </source>
</evidence>
<dbReference type="Pfam" id="PF00015">
    <property type="entry name" value="MCPsignal"/>
    <property type="match status" value="1"/>
</dbReference>
<comment type="subcellular location">
    <subcellularLocation>
        <location evidence="1">Cell inner membrane</location>
        <topology evidence="1">Multi-pass membrane protein</topology>
    </subcellularLocation>
</comment>
<dbReference type="AlphaFoldDB" id="Q6AKY8"/>
<proteinExistence type="inferred from homology"/>
<dbReference type="EMBL" id="CR522870">
    <property type="protein sequence ID" value="CAG36987.1"/>
    <property type="molecule type" value="Genomic_DNA"/>
</dbReference>
<dbReference type="SUPFAM" id="SSF58104">
    <property type="entry name" value="Methyl-accepting chemotaxis protein (MCP) signaling domain"/>
    <property type="match status" value="1"/>
</dbReference>
<keyword evidence="2" id="KW-0997">Cell inner membrane</keyword>
<keyword evidence="4 9" id="KW-1133">Transmembrane helix</keyword>
<protein>
    <submittedName>
        <fullName evidence="13">Related to methyl-accepting chemotaxis protein</fullName>
    </submittedName>
</protein>
<gene>
    <name evidence="13" type="ordered locus">DP2258</name>
</gene>
<dbReference type="PROSITE" id="PS50885">
    <property type="entry name" value="HAMP"/>
    <property type="match status" value="1"/>
</dbReference>
<dbReference type="HOGENOM" id="CLU_000445_107_27_7"/>
<keyword evidence="6 8" id="KW-0807">Transducer</keyword>
<dbReference type="STRING" id="177439.DP2258"/>
<dbReference type="Proteomes" id="UP000000602">
    <property type="component" value="Chromosome"/>
</dbReference>
<accession>Q6AKY8</accession>
<dbReference type="SMART" id="SM00304">
    <property type="entry name" value="HAMP"/>
    <property type="match status" value="1"/>
</dbReference>
<dbReference type="InterPro" id="IPR004089">
    <property type="entry name" value="MCPsignal_dom"/>
</dbReference>
<dbReference type="Gene3D" id="1.10.287.950">
    <property type="entry name" value="Methyl-accepting chemotaxis protein"/>
    <property type="match status" value="1"/>
</dbReference>
<evidence type="ECO:0000256" key="6">
    <source>
        <dbReference type="ARBA" id="ARBA00023224"/>
    </source>
</evidence>
<feature type="domain" description="Methyl-accepting transducer" evidence="10">
    <location>
        <begin position="275"/>
        <end position="511"/>
    </location>
</feature>
<feature type="domain" description="HAMP" evidence="12">
    <location>
        <begin position="204"/>
        <end position="256"/>
    </location>
</feature>
<dbReference type="PANTHER" id="PTHR32089">
    <property type="entry name" value="METHYL-ACCEPTING CHEMOTAXIS PROTEIN MCPB"/>
    <property type="match status" value="1"/>
</dbReference>
<evidence type="ECO:0000313" key="14">
    <source>
        <dbReference type="Proteomes" id="UP000000602"/>
    </source>
</evidence>
<name>Q6AKY8_DESPS</name>
<dbReference type="InterPro" id="IPR003660">
    <property type="entry name" value="HAMP_dom"/>
</dbReference>
<dbReference type="InterPro" id="IPR000727">
    <property type="entry name" value="T_SNARE_dom"/>
</dbReference>
<feature type="domain" description="T-SNARE coiled-coil homology" evidence="11">
    <location>
        <begin position="434"/>
        <end position="496"/>
    </location>
</feature>
<evidence type="ECO:0000256" key="5">
    <source>
        <dbReference type="ARBA" id="ARBA00023136"/>
    </source>
</evidence>
<dbReference type="KEGG" id="dps:DP2258"/>
<keyword evidence="2" id="KW-1003">Cell membrane</keyword>
<dbReference type="PROSITE" id="PS50111">
    <property type="entry name" value="CHEMOTAXIS_TRANSDUC_2"/>
    <property type="match status" value="1"/>
</dbReference>
<keyword evidence="14" id="KW-1185">Reference proteome</keyword>
<organism evidence="13 14">
    <name type="scientific">Desulfotalea psychrophila (strain LSv54 / DSM 12343)</name>
    <dbReference type="NCBI Taxonomy" id="177439"/>
    <lineage>
        <taxon>Bacteria</taxon>
        <taxon>Pseudomonadati</taxon>
        <taxon>Thermodesulfobacteriota</taxon>
        <taxon>Desulfobulbia</taxon>
        <taxon>Desulfobulbales</taxon>
        <taxon>Desulfocapsaceae</taxon>
        <taxon>Desulfotalea</taxon>
    </lineage>
</organism>
<dbReference type="PROSITE" id="PS50192">
    <property type="entry name" value="T_SNARE"/>
    <property type="match status" value="1"/>
</dbReference>
<evidence type="ECO:0000259" key="11">
    <source>
        <dbReference type="PROSITE" id="PS50192"/>
    </source>
</evidence>
<dbReference type="RefSeq" id="WP_011189499.1">
    <property type="nucleotide sequence ID" value="NC_006138.1"/>
</dbReference>
<evidence type="ECO:0000256" key="7">
    <source>
        <dbReference type="ARBA" id="ARBA00029447"/>
    </source>
</evidence>
<feature type="transmembrane region" description="Helical" evidence="9">
    <location>
        <begin position="177"/>
        <end position="201"/>
    </location>
</feature>
<evidence type="ECO:0000256" key="3">
    <source>
        <dbReference type="ARBA" id="ARBA00022692"/>
    </source>
</evidence>
<dbReference type="Pfam" id="PF13675">
    <property type="entry name" value="PilJ"/>
    <property type="match status" value="1"/>
</dbReference>
<dbReference type="SMART" id="SM00283">
    <property type="entry name" value="MA"/>
    <property type="match status" value="1"/>
</dbReference>
<evidence type="ECO:0000256" key="4">
    <source>
        <dbReference type="ARBA" id="ARBA00022989"/>
    </source>
</evidence>
<dbReference type="GO" id="GO:0007165">
    <property type="term" value="P:signal transduction"/>
    <property type="evidence" value="ECO:0007669"/>
    <property type="project" value="UniProtKB-KW"/>
</dbReference>
<comment type="similarity">
    <text evidence="7">Belongs to the methyl-accepting chemotaxis (MCP) protein family.</text>
</comment>
<evidence type="ECO:0000259" key="10">
    <source>
        <dbReference type="PROSITE" id="PS50111"/>
    </source>
</evidence>